<sequence length="134" mass="15182">MTVGNQRKHTMPKKFSETKETSFSRKMTEYDSEHESGGSSEEFTESPKSVWKTDESKESRGLRVVHHQVLRIREEDSHLGEDIGEGLSTLAFLHMKSNFDAFLKENNNNSELLVLKSSLPSSPLKGKTAIKAFH</sequence>
<name>A0A835H1T3_9MAGN</name>
<feature type="region of interest" description="Disordered" evidence="1">
    <location>
        <begin position="1"/>
        <end position="58"/>
    </location>
</feature>
<keyword evidence="3" id="KW-1185">Reference proteome</keyword>
<dbReference type="AlphaFoldDB" id="A0A835H1T3"/>
<organism evidence="2 3">
    <name type="scientific">Coptis chinensis</name>
    <dbReference type="NCBI Taxonomy" id="261450"/>
    <lineage>
        <taxon>Eukaryota</taxon>
        <taxon>Viridiplantae</taxon>
        <taxon>Streptophyta</taxon>
        <taxon>Embryophyta</taxon>
        <taxon>Tracheophyta</taxon>
        <taxon>Spermatophyta</taxon>
        <taxon>Magnoliopsida</taxon>
        <taxon>Ranunculales</taxon>
        <taxon>Ranunculaceae</taxon>
        <taxon>Coptidoideae</taxon>
        <taxon>Coptis</taxon>
    </lineage>
</organism>
<reference evidence="2 3" key="1">
    <citation type="submission" date="2020-10" db="EMBL/GenBank/DDBJ databases">
        <title>The Coptis chinensis genome and diversification of protoberbering-type alkaloids.</title>
        <authorList>
            <person name="Wang B."/>
            <person name="Shu S."/>
            <person name="Song C."/>
            <person name="Liu Y."/>
        </authorList>
    </citation>
    <scope>NUCLEOTIDE SEQUENCE [LARGE SCALE GENOMIC DNA]</scope>
    <source>
        <strain evidence="2">HL-2020</strain>
        <tissue evidence="2">Leaf</tissue>
    </source>
</reference>
<proteinExistence type="predicted"/>
<dbReference type="EMBL" id="JADFTS010000008">
    <property type="protein sequence ID" value="KAF9591021.1"/>
    <property type="molecule type" value="Genomic_DNA"/>
</dbReference>
<dbReference type="OrthoDB" id="1938251at2759"/>
<evidence type="ECO:0000313" key="2">
    <source>
        <dbReference type="EMBL" id="KAF9591021.1"/>
    </source>
</evidence>
<dbReference type="Proteomes" id="UP000631114">
    <property type="component" value="Unassembled WGS sequence"/>
</dbReference>
<accession>A0A835H1T3</accession>
<comment type="caution">
    <text evidence="2">The sequence shown here is derived from an EMBL/GenBank/DDBJ whole genome shotgun (WGS) entry which is preliminary data.</text>
</comment>
<evidence type="ECO:0000313" key="3">
    <source>
        <dbReference type="Proteomes" id="UP000631114"/>
    </source>
</evidence>
<feature type="compositionally biased region" description="Basic and acidic residues" evidence="1">
    <location>
        <begin position="14"/>
        <end position="36"/>
    </location>
</feature>
<gene>
    <name evidence="2" type="ORF">IFM89_001231</name>
</gene>
<evidence type="ECO:0000256" key="1">
    <source>
        <dbReference type="SAM" id="MobiDB-lite"/>
    </source>
</evidence>
<protein>
    <submittedName>
        <fullName evidence="2">Uncharacterized protein</fullName>
    </submittedName>
</protein>
<feature type="compositionally biased region" description="Basic residues" evidence="1">
    <location>
        <begin position="1"/>
        <end position="12"/>
    </location>
</feature>